<feature type="region of interest" description="Disordered" evidence="3">
    <location>
        <begin position="829"/>
        <end position="870"/>
    </location>
</feature>
<dbReference type="GO" id="GO:0006396">
    <property type="term" value="P:RNA processing"/>
    <property type="evidence" value="ECO:0007669"/>
    <property type="project" value="TreeGrafter"/>
</dbReference>
<feature type="compositionally biased region" description="Basic and acidic residues" evidence="3">
    <location>
        <begin position="179"/>
        <end position="191"/>
    </location>
</feature>
<proteinExistence type="predicted"/>
<organism evidence="5 6">
    <name type="scientific">Gasterosteus aculeatus aculeatus</name>
    <name type="common">three-spined stickleback</name>
    <dbReference type="NCBI Taxonomy" id="481459"/>
    <lineage>
        <taxon>Eukaryota</taxon>
        <taxon>Metazoa</taxon>
        <taxon>Chordata</taxon>
        <taxon>Craniata</taxon>
        <taxon>Vertebrata</taxon>
        <taxon>Euteleostomi</taxon>
        <taxon>Actinopterygii</taxon>
        <taxon>Neopterygii</taxon>
        <taxon>Teleostei</taxon>
        <taxon>Neoteleostei</taxon>
        <taxon>Acanthomorphata</taxon>
        <taxon>Eupercaria</taxon>
        <taxon>Perciformes</taxon>
        <taxon>Cottioidei</taxon>
        <taxon>Gasterosteales</taxon>
        <taxon>Gasterosteidae</taxon>
        <taxon>Gasterosteus</taxon>
    </lineage>
</organism>
<keyword evidence="6" id="KW-1185">Reference proteome</keyword>
<feature type="compositionally biased region" description="Polar residues" evidence="3">
    <location>
        <begin position="305"/>
        <end position="316"/>
    </location>
</feature>
<feature type="compositionally biased region" description="Polar residues" evidence="3">
    <location>
        <begin position="507"/>
        <end position="529"/>
    </location>
</feature>
<feature type="compositionally biased region" description="Polar residues" evidence="3">
    <location>
        <begin position="45"/>
        <end position="58"/>
    </location>
</feature>
<evidence type="ECO:0000256" key="1">
    <source>
        <dbReference type="ARBA" id="ARBA00004604"/>
    </source>
</evidence>
<comment type="subcellular location">
    <subcellularLocation>
        <location evidence="1">Nucleus</location>
        <location evidence="1">Nucleolus</location>
    </subcellularLocation>
</comment>
<feature type="compositionally biased region" description="Basic residues" evidence="3">
    <location>
        <begin position="214"/>
        <end position="223"/>
    </location>
</feature>
<reference evidence="5 6" key="1">
    <citation type="journal article" date="2021" name="G3 (Bethesda)">
        <title>Improved contiguity of the threespine stickleback genome using long-read sequencing.</title>
        <authorList>
            <person name="Nath S."/>
            <person name="Shaw D.E."/>
            <person name="White M.A."/>
        </authorList>
    </citation>
    <scope>NUCLEOTIDE SEQUENCE [LARGE SCALE GENOMIC DNA]</scope>
    <source>
        <strain evidence="5 6">Lake Benthic</strain>
    </source>
</reference>
<dbReference type="PANTHER" id="PTHR21686:SF12">
    <property type="entry name" value="DEOXYNUCLEOTIDYLTRANSFERASE TERMINAL-INTERACTING PROTEIN 2"/>
    <property type="match status" value="1"/>
</dbReference>
<dbReference type="GO" id="GO:0005730">
    <property type="term" value="C:nucleolus"/>
    <property type="evidence" value="ECO:0007669"/>
    <property type="project" value="UniProtKB-SubCell"/>
</dbReference>
<feature type="compositionally biased region" description="Acidic residues" evidence="3">
    <location>
        <begin position="474"/>
        <end position="483"/>
    </location>
</feature>
<reference evidence="5" key="2">
    <citation type="submission" date="2025-08" db="UniProtKB">
        <authorList>
            <consortium name="Ensembl"/>
        </authorList>
    </citation>
    <scope>IDENTIFICATION</scope>
</reference>
<dbReference type="GeneTree" id="ENSGT00510000048142"/>
<sequence>MVATRRGVTVSTPMKVNPDQSADVPATPSTSRRTRRTVGEKHAESPTQSLPEETSSQLEKNKGPLNPSPPTSLLKRCTRAARLHSPEQTCTPVEMSDVDSVCSVMSDAELPMTRTRGRRRLQPQLVSQEDDDVSEVESCSSAVSNTGVRRSTRRKVIPRRLAEVGDSVSQRVTRSLRKTARDRSSAMRQTEDVELSDADSCVSSVSGAETSKSTARRATRSRRQTGPIPAYLDETSDAPQSPASRARLSRAAKASAAAAANVEYQSCDSEGFESGPHYSRRTRGQRKTESTRPGNVDSDSETTDSRSQAGTTSHMTRATRRSLMDCSIILDKAEVSSINDATLESTAILEEADCTLVEANQTLEEGRICTDLTPTEAAATSAEGGVILVSEDESPNVTLKISDSPARAAEALIKPAVTDGHQQEEPCALNGDWEVSEKMTMQDAIQPVKTGKPLQSATVTLCESAFVIPEETEEMDEAMEVADAEARAPQGDEVAVKTGPSEEENPAGSNTAQVESIQVPSSQRRSITVDSDPGRKPKDVVVVENTKIISLLDSDEDEESEDEEVDGSWEEEEERARASHKCGAAAASSSCGLFMIDTRPGQEVDEQYYEKPTEVEQEGQDEEFVDEEGDDDDDEDAQFLFSSRNPLLKGMSSRIDPGIRLKELGGLYISLDGSQSKPVSSSLRKRKVPDVVMKKSVMGPDFEKKDAVPPYSESKNAVKLKNRTEREKSTGDGWFNMKAPEMTKELKMDLKVLKMRGSLDPKRFYKKNDRDGFPKYFQVGTVEDSPVDFYHSRLPKKQRKRTMVEELLADAQFRQSNKLKYQHIMMERAAQGGGKKRNNNNNKKKNKSRSSELCCGSPRSRMDLADCSGA</sequence>
<feature type="region of interest" description="Disordered" evidence="3">
    <location>
        <begin position="1"/>
        <end position="73"/>
    </location>
</feature>
<feature type="region of interest" description="Disordered" evidence="3">
    <location>
        <begin position="610"/>
        <end position="635"/>
    </location>
</feature>
<feature type="compositionally biased region" description="Basic and acidic residues" evidence="3">
    <location>
        <begin position="532"/>
        <end position="541"/>
    </location>
</feature>
<dbReference type="InterPro" id="IPR039883">
    <property type="entry name" value="Fcf2/DNTTIP2"/>
</dbReference>
<feature type="compositionally biased region" description="Acidic residues" evidence="3">
    <location>
        <begin position="615"/>
        <end position="635"/>
    </location>
</feature>
<dbReference type="Ensembl" id="ENSGACT00000041864.1">
    <property type="protein sequence ID" value="ENSGACP00000037625.1"/>
    <property type="gene ID" value="ENSGACG00000024224.1"/>
</dbReference>
<dbReference type="Pfam" id="PF08698">
    <property type="entry name" value="Fcf2"/>
    <property type="match status" value="1"/>
</dbReference>
<feature type="region of interest" description="Disordered" evidence="3">
    <location>
        <begin position="474"/>
        <end position="581"/>
    </location>
</feature>
<evidence type="ECO:0000256" key="3">
    <source>
        <dbReference type="SAM" id="MobiDB-lite"/>
    </source>
</evidence>
<dbReference type="Proteomes" id="UP000007635">
    <property type="component" value="Chromosome VIII"/>
</dbReference>
<evidence type="ECO:0000313" key="5">
    <source>
        <dbReference type="Ensembl" id="ENSGACP00000037625.1"/>
    </source>
</evidence>
<feature type="compositionally biased region" description="Basic residues" evidence="3">
    <location>
        <begin position="834"/>
        <end position="848"/>
    </location>
</feature>
<accession>A0AAQ4PFH2</accession>
<feature type="region of interest" description="Disordered" evidence="3">
    <location>
        <begin position="264"/>
        <end position="318"/>
    </location>
</feature>
<evidence type="ECO:0000256" key="2">
    <source>
        <dbReference type="ARBA" id="ARBA00023242"/>
    </source>
</evidence>
<keyword evidence="2" id="KW-0539">Nucleus</keyword>
<protein>
    <submittedName>
        <fullName evidence="5">Deoxynucleotidyltransferase, terminal, interacting protein 2</fullName>
    </submittedName>
</protein>
<dbReference type="AlphaFoldDB" id="A0AAQ4PFH2"/>
<evidence type="ECO:0000259" key="4">
    <source>
        <dbReference type="Pfam" id="PF08698"/>
    </source>
</evidence>
<reference evidence="5" key="3">
    <citation type="submission" date="2025-09" db="UniProtKB">
        <authorList>
            <consortium name="Ensembl"/>
        </authorList>
    </citation>
    <scope>IDENTIFICATION</scope>
</reference>
<dbReference type="PANTHER" id="PTHR21686">
    <property type="entry name" value="DEOXYNUCLEOTIDYLTRANSFERASE TERMINAL-INTERACTING PROTEIN 2"/>
    <property type="match status" value="1"/>
</dbReference>
<feature type="compositionally biased region" description="Acidic residues" evidence="3">
    <location>
        <begin position="553"/>
        <end position="573"/>
    </location>
</feature>
<feature type="region of interest" description="Disordered" evidence="3">
    <location>
        <begin position="166"/>
        <end position="249"/>
    </location>
</feature>
<dbReference type="GO" id="GO:0003723">
    <property type="term" value="F:RNA binding"/>
    <property type="evidence" value="ECO:0007669"/>
    <property type="project" value="TreeGrafter"/>
</dbReference>
<dbReference type="InterPro" id="IPR014810">
    <property type="entry name" value="Fcf2_C"/>
</dbReference>
<name>A0AAQ4PFH2_GASAC</name>
<feature type="compositionally biased region" description="Polar residues" evidence="3">
    <location>
        <begin position="9"/>
        <end position="20"/>
    </location>
</feature>
<feature type="domain" description="Fcf2 pre-rRNA processing C-terminal" evidence="4">
    <location>
        <begin position="727"/>
        <end position="818"/>
    </location>
</feature>
<evidence type="ECO:0000313" key="6">
    <source>
        <dbReference type="Proteomes" id="UP000007635"/>
    </source>
</evidence>